<organism evidence="1 2">
    <name type="scientific">Phaeosphaeria nodorum (strain SN15 / ATCC MYA-4574 / FGSC 10173)</name>
    <name type="common">Glume blotch fungus</name>
    <name type="synonym">Parastagonospora nodorum</name>
    <dbReference type="NCBI Taxonomy" id="321614"/>
    <lineage>
        <taxon>Eukaryota</taxon>
        <taxon>Fungi</taxon>
        <taxon>Dikarya</taxon>
        <taxon>Ascomycota</taxon>
        <taxon>Pezizomycotina</taxon>
        <taxon>Dothideomycetes</taxon>
        <taxon>Pleosporomycetidae</taxon>
        <taxon>Pleosporales</taxon>
        <taxon>Pleosporineae</taxon>
        <taxon>Phaeosphaeriaceae</taxon>
        <taxon>Parastagonospora</taxon>
    </lineage>
</organism>
<dbReference type="EMBL" id="CP069030">
    <property type="protein sequence ID" value="QRC97996.1"/>
    <property type="molecule type" value="Genomic_DNA"/>
</dbReference>
<name>A0A7U2I307_PHANO</name>
<gene>
    <name evidence="1" type="ORF">JI435_041020</name>
</gene>
<dbReference type="VEuPathDB" id="FungiDB:JI435_041020"/>
<proteinExistence type="predicted"/>
<dbReference type="AlphaFoldDB" id="A0A7U2I307"/>
<evidence type="ECO:0000313" key="2">
    <source>
        <dbReference type="Proteomes" id="UP000663193"/>
    </source>
</evidence>
<keyword evidence="2" id="KW-1185">Reference proteome</keyword>
<sequence length="134" mass="15075">MDSLIQENISLKAEIARLNSSISAKDADGLDLALQIRFKAHELATMTKTIAMQRALLASQDQEKDTLKAWLESASCQSACHEGSYNKLRAAMARRVQADGERIAKLETEVGDWQDTWMEERCQYEDLLEGLGVW</sequence>
<dbReference type="Proteomes" id="UP000663193">
    <property type="component" value="Chromosome 8"/>
</dbReference>
<dbReference type="KEGG" id="pno:SNOG_04102"/>
<dbReference type="RefSeq" id="XP_001794528.1">
    <property type="nucleotide sequence ID" value="XM_001794476.1"/>
</dbReference>
<protein>
    <submittedName>
        <fullName evidence="1">Uncharacterized protein</fullName>
    </submittedName>
</protein>
<accession>A0A7U2I307</accession>
<evidence type="ECO:0000313" key="1">
    <source>
        <dbReference type="EMBL" id="QRC97996.1"/>
    </source>
</evidence>
<reference evidence="2" key="1">
    <citation type="journal article" date="2021" name="BMC Genomics">
        <title>Chromosome-level genome assembly and manually-curated proteome of model necrotroph Parastagonospora nodorum Sn15 reveals a genome-wide trove of candidate effector homologs, and redundancy of virulence-related functions within an accessory chromosome.</title>
        <authorList>
            <person name="Bertazzoni S."/>
            <person name="Jones D.A.B."/>
            <person name="Phan H.T."/>
            <person name="Tan K.-C."/>
            <person name="Hane J.K."/>
        </authorList>
    </citation>
    <scope>NUCLEOTIDE SEQUENCE [LARGE SCALE GENOMIC DNA]</scope>
    <source>
        <strain evidence="2">SN15 / ATCC MYA-4574 / FGSC 10173)</strain>
    </source>
</reference>